<evidence type="ECO:0000313" key="2">
    <source>
        <dbReference type="Proteomes" id="UP001396334"/>
    </source>
</evidence>
<dbReference type="EMBL" id="JBBPBN010000040">
    <property type="protein sequence ID" value="KAK8998857.1"/>
    <property type="molecule type" value="Genomic_DNA"/>
</dbReference>
<evidence type="ECO:0000313" key="1">
    <source>
        <dbReference type="EMBL" id="KAK8998857.1"/>
    </source>
</evidence>
<organism evidence="1 2">
    <name type="scientific">Hibiscus sabdariffa</name>
    <name type="common">roselle</name>
    <dbReference type="NCBI Taxonomy" id="183260"/>
    <lineage>
        <taxon>Eukaryota</taxon>
        <taxon>Viridiplantae</taxon>
        <taxon>Streptophyta</taxon>
        <taxon>Embryophyta</taxon>
        <taxon>Tracheophyta</taxon>
        <taxon>Spermatophyta</taxon>
        <taxon>Magnoliopsida</taxon>
        <taxon>eudicotyledons</taxon>
        <taxon>Gunneridae</taxon>
        <taxon>Pentapetalae</taxon>
        <taxon>rosids</taxon>
        <taxon>malvids</taxon>
        <taxon>Malvales</taxon>
        <taxon>Malvaceae</taxon>
        <taxon>Malvoideae</taxon>
        <taxon>Hibiscus</taxon>
    </lineage>
</organism>
<protein>
    <recommendedName>
        <fullName evidence="3">Secreted protein</fullName>
    </recommendedName>
</protein>
<gene>
    <name evidence="1" type="ORF">V6N11_070039</name>
</gene>
<reference evidence="1 2" key="1">
    <citation type="journal article" date="2024" name="G3 (Bethesda)">
        <title>Genome assembly of Hibiscus sabdariffa L. provides insights into metabolisms of medicinal natural products.</title>
        <authorList>
            <person name="Kim T."/>
        </authorList>
    </citation>
    <scope>NUCLEOTIDE SEQUENCE [LARGE SCALE GENOMIC DNA]</scope>
    <source>
        <strain evidence="1">TK-2024</strain>
        <tissue evidence="1">Old leaves</tissue>
    </source>
</reference>
<accession>A0ABR2QDT2</accession>
<dbReference type="Proteomes" id="UP001396334">
    <property type="component" value="Unassembled WGS sequence"/>
</dbReference>
<comment type="caution">
    <text evidence="1">The sequence shown here is derived from an EMBL/GenBank/DDBJ whole genome shotgun (WGS) entry which is preliminary data.</text>
</comment>
<proteinExistence type="predicted"/>
<evidence type="ECO:0008006" key="3">
    <source>
        <dbReference type="Google" id="ProtNLM"/>
    </source>
</evidence>
<sequence length="170" mass="18529">MSQLLGAVTTLFGLIGFTDSLSFCTWEPPVSKSKSGPDLATTAAQLRLFTLSFQQSVAFADLVFVALLPVACLPPAARRFAAHKPVVASFQLVVCQSTALQPLAKVLPPLSNKIHPRQGEKVPRKTYGPINWKRINRFFFGSDSSFPNATYNSPLYCVLQVCLFSPPSLP</sequence>
<keyword evidence="2" id="KW-1185">Reference proteome</keyword>
<name>A0ABR2QDT2_9ROSI</name>